<evidence type="ECO:0000256" key="1">
    <source>
        <dbReference type="SAM" id="SignalP"/>
    </source>
</evidence>
<dbReference type="AlphaFoldDB" id="A0A5H6XVI7"/>
<evidence type="ECO:0000313" key="4">
    <source>
        <dbReference type="EMBL" id="HAE6939058.1"/>
    </source>
</evidence>
<reference evidence="2" key="3">
    <citation type="submission" date="2019-01" db="EMBL/GenBank/DDBJ databases">
        <authorList>
            <consortium name="GenomeTrakr network: Whole genome sequencing for foodborne pathogen traceback"/>
        </authorList>
    </citation>
    <scope>NUCLEOTIDE SEQUENCE</scope>
    <source>
        <strain evidence="2">AUSMDU00022896</strain>
    </source>
</reference>
<sequence length="344" mass="36689">MKLIKIKSILALQVILFSAQAIAADPWTYSCTVANANHNWRIFSVNFSQTAGTYFDYWIGSIGPDTSQASIVSDNQGGIALAEIREVISQLPWAADVVVGSGWSWRVEYTSAGFGACRLWGQVGGWTPETAGWDFRCPPGSGYNNLMQFNVIGNEKNFSFNADQKYSLMGGNITLSQAPKNQYQPHVFSFNTGPVVSFYGLSGTYSPPGLSFGDFTSRSPSSPVVTCTRNADALVLTLDTTEINFGTVPSASTALIKKNLTWRATGSGLAGIWTLTFDSPSRAGNDILLGGAKISVLDSSTIIPLGSPVNIAGTSGSYTLQLDPTTANAFDPVETNLSITLTAN</sequence>
<evidence type="ECO:0000313" key="3">
    <source>
        <dbReference type="EMBL" id="HAC6548796.1"/>
    </source>
</evidence>
<feature type="signal peptide" evidence="1">
    <location>
        <begin position="1"/>
        <end position="23"/>
    </location>
</feature>
<reference evidence="4" key="1">
    <citation type="journal article" date="2018" name="Genome Biol.">
        <title>SKESA: strategic k-mer extension for scrupulous assemblies.</title>
        <authorList>
            <person name="Souvorov A."/>
            <person name="Agarwala R."/>
            <person name="Lipman D.J."/>
        </authorList>
    </citation>
    <scope>NUCLEOTIDE SEQUENCE</scope>
    <source>
        <strain evidence="4">IVB 588/24</strain>
    </source>
</reference>
<comment type="caution">
    <text evidence="4">The sequence shown here is derived from an EMBL/GenBank/DDBJ whole genome shotgun (WGS) entry which is preliminary data.</text>
</comment>
<dbReference type="EMBL" id="DAASTI010000002">
    <property type="protein sequence ID" value="HAE6939058.1"/>
    <property type="molecule type" value="Genomic_DNA"/>
</dbReference>
<keyword evidence="1" id="KW-0732">Signal</keyword>
<accession>A0A5H6XVI7</accession>
<protein>
    <recommendedName>
        <fullName evidence="5">Fimbrial protein</fullName>
    </recommendedName>
</protein>
<dbReference type="EMBL" id="DAAMGI010000026">
    <property type="protein sequence ID" value="HAC6548796.1"/>
    <property type="molecule type" value="Genomic_DNA"/>
</dbReference>
<dbReference type="EMBL" id="AAHVPR010000071">
    <property type="protein sequence ID" value="ECA8232758.1"/>
    <property type="molecule type" value="Genomic_DNA"/>
</dbReference>
<reference evidence="4" key="2">
    <citation type="submission" date="2018-07" db="EMBL/GenBank/DDBJ databases">
        <authorList>
            <consortium name="NCBI Pathogen Detection Project"/>
        </authorList>
    </citation>
    <scope>NUCLEOTIDE SEQUENCE</scope>
    <source>
        <strain evidence="4">IVB 588/24</strain>
    </source>
</reference>
<evidence type="ECO:0008006" key="5">
    <source>
        <dbReference type="Google" id="ProtNLM"/>
    </source>
</evidence>
<gene>
    <name evidence="2" type="ORF">EQK47_23035</name>
    <name evidence="3" type="ORF">G0B22_21335</name>
    <name evidence="4" type="ORF">GNB72_000763</name>
</gene>
<name>A0A5H6XVI7_SALET</name>
<proteinExistence type="predicted"/>
<feature type="chain" id="PRO_5036368970" description="Fimbrial protein" evidence="1">
    <location>
        <begin position="24"/>
        <end position="344"/>
    </location>
</feature>
<evidence type="ECO:0000313" key="2">
    <source>
        <dbReference type="EMBL" id="ECA8232758.1"/>
    </source>
</evidence>
<dbReference type="RefSeq" id="WP_045717027.1">
    <property type="nucleotide sequence ID" value="NZ_JAFDUN010000025.1"/>
</dbReference>
<organism evidence="4">
    <name type="scientific">Salmonella enterica subsp. enterica serovar Heidelberg</name>
    <dbReference type="NCBI Taxonomy" id="611"/>
    <lineage>
        <taxon>Bacteria</taxon>
        <taxon>Pseudomonadati</taxon>
        <taxon>Pseudomonadota</taxon>
        <taxon>Gammaproteobacteria</taxon>
        <taxon>Enterobacterales</taxon>
        <taxon>Enterobacteriaceae</taxon>
        <taxon>Salmonella</taxon>
    </lineage>
</organism>